<name>A0ABR8Q2E8_9CLOT</name>
<comment type="caution">
    <text evidence="1">The sequence shown here is derived from an EMBL/GenBank/DDBJ whole genome shotgun (WGS) entry which is preliminary data.</text>
</comment>
<sequence>MFPNCKEIQEDYPLQSKIFGHRLKQSQSLYEYILEFLMVAFSKKKIGEKEYSEDELFPINIDIDKQIEFYPNNNVGLKRFIFFEKSKQEGRYEYDAFAYKQHIKYIKNIIEIESNSEFINSKYVVELIQNLLYEFGAVIENRSWFAQSLLPICKQTLTAEIMGTKSKRNKKIINEFDENYLSKVDCEFEANRYNFMCRGGEVYYLHILKAINNYPQYRNQLEEGFKKLINQFEEFSELCELIQKTWEDGSNAKPRKITKKLGTIPDGFSSREEYTLIELCNILNSDMHPFEKIEVISYGVIFQIIIMSYNQARYSSEKDQGYLIFDINCYKGKSDEEIKKLATINYSVFEQDFFDALYNNLEGNIKEGKDIKQTIDSAIDDSLKVYKKIGKKIGIIRPVNEKSTRFTINEKTLKFLVASVVRPNTKITLDRFLDKLYKHFNIVIAKEQYYSLNTDMNKVDVSFLDKNKNDIQVMLKESGFLRELSDSTSIVENPYGNRGGQYEELY</sequence>
<protein>
    <submittedName>
        <fullName evidence="1">Uncharacterized protein</fullName>
    </submittedName>
</protein>
<gene>
    <name evidence="1" type="ORF">H9660_05425</name>
</gene>
<evidence type="ECO:0000313" key="1">
    <source>
        <dbReference type="EMBL" id="MBD7914579.1"/>
    </source>
</evidence>
<dbReference type="Proteomes" id="UP000640335">
    <property type="component" value="Unassembled WGS sequence"/>
</dbReference>
<dbReference type="EMBL" id="JACSQZ010000013">
    <property type="protein sequence ID" value="MBD7914579.1"/>
    <property type="molecule type" value="Genomic_DNA"/>
</dbReference>
<dbReference type="RefSeq" id="WP_191749332.1">
    <property type="nucleotide sequence ID" value="NZ_JACSQZ010000013.1"/>
</dbReference>
<proteinExistence type="predicted"/>
<reference evidence="1 2" key="1">
    <citation type="submission" date="2020-08" db="EMBL/GenBank/DDBJ databases">
        <title>A Genomic Blueprint of the Chicken Gut Microbiome.</title>
        <authorList>
            <person name="Gilroy R."/>
            <person name="Ravi A."/>
            <person name="Getino M."/>
            <person name="Pursley I."/>
            <person name="Horton D.L."/>
            <person name="Alikhan N.-F."/>
            <person name="Baker D."/>
            <person name="Gharbi K."/>
            <person name="Hall N."/>
            <person name="Watson M."/>
            <person name="Adriaenssens E.M."/>
            <person name="Foster-Nyarko E."/>
            <person name="Jarju S."/>
            <person name="Secka A."/>
            <person name="Antonio M."/>
            <person name="Oren A."/>
            <person name="Chaudhuri R."/>
            <person name="La Ragione R.M."/>
            <person name="Hildebrand F."/>
            <person name="Pallen M.J."/>
        </authorList>
    </citation>
    <scope>NUCLEOTIDE SEQUENCE [LARGE SCALE GENOMIC DNA]</scope>
    <source>
        <strain evidence="1 2">Sa3CUN1</strain>
    </source>
</reference>
<organism evidence="1 2">
    <name type="scientific">Clostridium gallinarum</name>
    <dbReference type="NCBI Taxonomy" id="2762246"/>
    <lineage>
        <taxon>Bacteria</taxon>
        <taxon>Bacillati</taxon>
        <taxon>Bacillota</taxon>
        <taxon>Clostridia</taxon>
        <taxon>Eubacteriales</taxon>
        <taxon>Clostridiaceae</taxon>
        <taxon>Clostridium</taxon>
    </lineage>
</organism>
<accession>A0ABR8Q2E8</accession>
<keyword evidence="2" id="KW-1185">Reference proteome</keyword>
<evidence type="ECO:0000313" key="2">
    <source>
        <dbReference type="Proteomes" id="UP000640335"/>
    </source>
</evidence>